<dbReference type="SMART" id="SM00382">
    <property type="entry name" value="AAA"/>
    <property type="match status" value="1"/>
</dbReference>
<evidence type="ECO:0000259" key="3">
    <source>
        <dbReference type="SMART" id="SM00382"/>
    </source>
</evidence>
<accession>A0ABN2URH4</accession>
<sequence>MPSTTPSSAHSRAHLSLNNVELTLGTQQVLHDLDLTVTPTSRIAIVGENGRGKTTLLHLLMGRFTPDAGTVARHGTIGVAEQEMSIADDRTVGDAVAETIAPSVDALAELDAAGQALADGDTDAEERFAVALERAEAIDAWDAERRVQLALEALEAETDGTVLLSELSVGQRYRVRLACLLGGAHDFLLLDEPTNHLDRSGLDFFDCATP</sequence>
<name>A0ABN2URH4_9MICC</name>
<dbReference type="Gene3D" id="3.40.50.300">
    <property type="entry name" value="P-loop containing nucleotide triphosphate hydrolases"/>
    <property type="match status" value="1"/>
</dbReference>
<dbReference type="InterPro" id="IPR051309">
    <property type="entry name" value="ABCF_ATPase"/>
</dbReference>
<evidence type="ECO:0000313" key="5">
    <source>
        <dbReference type="Proteomes" id="UP001501461"/>
    </source>
</evidence>
<dbReference type="PANTHER" id="PTHR42855">
    <property type="entry name" value="ABC TRANSPORTER ATP-BINDING SUBUNIT"/>
    <property type="match status" value="1"/>
</dbReference>
<evidence type="ECO:0000256" key="2">
    <source>
        <dbReference type="ARBA" id="ARBA00022840"/>
    </source>
</evidence>
<dbReference type="Pfam" id="PF00005">
    <property type="entry name" value="ABC_tran"/>
    <property type="match status" value="1"/>
</dbReference>
<reference evidence="4 5" key="1">
    <citation type="journal article" date="2019" name="Int. J. Syst. Evol. Microbiol.">
        <title>The Global Catalogue of Microorganisms (GCM) 10K type strain sequencing project: providing services to taxonomists for standard genome sequencing and annotation.</title>
        <authorList>
            <consortium name="The Broad Institute Genomics Platform"/>
            <consortium name="The Broad Institute Genome Sequencing Center for Infectious Disease"/>
            <person name="Wu L."/>
            <person name="Ma J."/>
        </authorList>
    </citation>
    <scope>NUCLEOTIDE SEQUENCE [LARGE SCALE GENOMIC DNA]</scope>
    <source>
        <strain evidence="4 5">JCM 13595</strain>
    </source>
</reference>
<dbReference type="SUPFAM" id="SSF52540">
    <property type="entry name" value="P-loop containing nucleoside triphosphate hydrolases"/>
    <property type="match status" value="1"/>
</dbReference>
<keyword evidence="2" id="KW-0067">ATP-binding</keyword>
<keyword evidence="5" id="KW-1185">Reference proteome</keyword>
<dbReference type="InterPro" id="IPR003439">
    <property type="entry name" value="ABC_transporter-like_ATP-bd"/>
</dbReference>
<dbReference type="InterPro" id="IPR003593">
    <property type="entry name" value="AAA+_ATPase"/>
</dbReference>
<evidence type="ECO:0000256" key="1">
    <source>
        <dbReference type="ARBA" id="ARBA00022741"/>
    </source>
</evidence>
<comment type="caution">
    <text evidence="4">The sequence shown here is derived from an EMBL/GenBank/DDBJ whole genome shotgun (WGS) entry which is preliminary data.</text>
</comment>
<feature type="domain" description="AAA+ ATPase" evidence="3">
    <location>
        <begin position="39"/>
        <end position="203"/>
    </location>
</feature>
<evidence type="ECO:0000313" key="4">
    <source>
        <dbReference type="EMBL" id="GAA2042164.1"/>
    </source>
</evidence>
<dbReference type="PANTHER" id="PTHR42855:SF1">
    <property type="entry name" value="ABC TRANSPORTER DOMAIN-CONTAINING PROTEIN"/>
    <property type="match status" value="1"/>
</dbReference>
<dbReference type="InterPro" id="IPR027417">
    <property type="entry name" value="P-loop_NTPase"/>
</dbReference>
<keyword evidence="1" id="KW-0547">Nucleotide-binding</keyword>
<dbReference type="EMBL" id="BAAAMN010000048">
    <property type="protein sequence ID" value="GAA2042164.1"/>
    <property type="molecule type" value="Genomic_DNA"/>
</dbReference>
<proteinExistence type="predicted"/>
<organism evidence="4 5">
    <name type="scientific">Yaniella flava</name>
    <dbReference type="NCBI Taxonomy" id="287930"/>
    <lineage>
        <taxon>Bacteria</taxon>
        <taxon>Bacillati</taxon>
        <taxon>Actinomycetota</taxon>
        <taxon>Actinomycetes</taxon>
        <taxon>Micrococcales</taxon>
        <taxon>Micrococcaceae</taxon>
        <taxon>Yaniella</taxon>
    </lineage>
</organism>
<protein>
    <recommendedName>
        <fullName evidence="3">AAA+ ATPase domain-containing protein</fullName>
    </recommendedName>
</protein>
<gene>
    <name evidence="4" type="ORF">GCM10009720_23480</name>
</gene>
<dbReference type="Proteomes" id="UP001501461">
    <property type="component" value="Unassembled WGS sequence"/>
</dbReference>